<dbReference type="PANTHER" id="PTHR15191">
    <property type="entry name" value="PROTEIN CBG20567"/>
    <property type="match status" value="1"/>
</dbReference>
<accession>A0AAY4BA76</accession>
<evidence type="ECO:0000313" key="4">
    <source>
        <dbReference type="Proteomes" id="UP000694580"/>
    </source>
</evidence>
<dbReference type="AlphaFoldDB" id="A0AAY4BA76"/>
<gene>
    <name evidence="3" type="primary">PTTG1IP</name>
</gene>
<protein>
    <recommendedName>
        <fullName evidence="5">PSI domain-containing protein</fullName>
    </recommendedName>
</protein>
<feature type="chain" id="PRO_5044229800" description="PSI domain-containing protein" evidence="2">
    <location>
        <begin position="24"/>
        <end position="170"/>
    </location>
</feature>
<evidence type="ECO:0000256" key="2">
    <source>
        <dbReference type="SAM" id="SignalP"/>
    </source>
</evidence>
<evidence type="ECO:0000313" key="3">
    <source>
        <dbReference type="Ensembl" id="ENSDCDP00010017864.1"/>
    </source>
</evidence>
<reference evidence="3" key="3">
    <citation type="submission" date="2025-09" db="UniProtKB">
        <authorList>
            <consortium name="Ensembl"/>
        </authorList>
    </citation>
    <scope>IDENTIFICATION</scope>
</reference>
<name>A0AAY4BA76_9TELE</name>
<reference evidence="3" key="2">
    <citation type="submission" date="2025-08" db="UniProtKB">
        <authorList>
            <consortium name="Ensembl"/>
        </authorList>
    </citation>
    <scope>IDENTIFICATION</scope>
</reference>
<keyword evidence="1" id="KW-1133">Transmembrane helix</keyword>
<keyword evidence="1" id="KW-0472">Membrane</keyword>
<feature type="signal peptide" evidence="2">
    <location>
        <begin position="1"/>
        <end position="23"/>
    </location>
</feature>
<evidence type="ECO:0000256" key="1">
    <source>
        <dbReference type="SAM" id="Phobius"/>
    </source>
</evidence>
<keyword evidence="1" id="KW-0812">Transmembrane</keyword>
<dbReference type="PANTHER" id="PTHR15191:SF7">
    <property type="entry name" value="PTTG1-INTERACTING PROTEIN B"/>
    <property type="match status" value="1"/>
</dbReference>
<reference evidence="3 4" key="1">
    <citation type="submission" date="2020-06" db="EMBL/GenBank/DDBJ databases">
        <authorList>
            <consortium name="Wellcome Sanger Institute Data Sharing"/>
        </authorList>
    </citation>
    <scope>NUCLEOTIDE SEQUENCE [LARGE SCALE GENOMIC DNA]</scope>
</reference>
<dbReference type="GO" id="GO:0005634">
    <property type="term" value="C:nucleus"/>
    <property type="evidence" value="ECO:0007669"/>
    <property type="project" value="TreeGrafter"/>
</dbReference>
<dbReference type="Ensembl" id="ENSDCDT00010018928.1">
    <property type="protein sequence ID" value="ENSDCDP00010017864.1"/>
    <property type="gene ID" value="ENSDCDG00010008159.1"/>
</dbReference>
<dbReference type="GO" id="GO:0005737">
    <property type="term" value="C:cytoplasm"/>
    <property type="evidence" value="ECO:0007669"/>
    <property type="project" value="TreeGrafter"/>
</dbReference>
<dbReference type="GO" id="GO:0006606">
    <property type="term" value="P:protein import into nucleus"/>
    <property type="evidence" value="ECO:0007669"/>
    <property type="project" value="TreeGrafter"/>
</dbReference>
<dbReference type="InterPro" id="IPR052304">
    <property type="entry name" value="PTTG1IP"/>
</dbReference>
<dbReference type="GeneTree" id="ENSGT00390000004977"/>
<sequence>MAGCWNSVFVALLCVLSSALVSAQTPSAPDVCASKSNTSCEECLKNVTCLWCQANQRCVDYPVRTILPPHSLCPLAEARWGLCWVNFQALIITMSVIGGAIIISVFVCCFCCCKCEKIGNKKQDERVERQADPWKACREERKVEMRARHDEIRKKYGLSKENPYSRFENN</sequence>
<keyword evidence="2" id="KW-0732">Signal</keyword>
<organism evidence="3 4">
    <name type="scientific">Denticeps clupeoides</name>
    <name type="common">denticle herring</name>
    <dbReference type="NCBI Taxonomy" id="299321"/>
    <lineage>
        <taxon>Eukaryota</taxon>
        <taxon>Metazoa</taxon>
        <taxon>Chordata</taxon>
        <taxon>Craniata</taxon>
        <taxon>Vertebrata</taxon>
        <taxon>Euteleostomi</taxon>
        <taxon>Actinopterygii</taxon>
        <taxon>Neopterygii</taxon>
        <taxon>Teleostei</taxon>
        <taxon>Clupei</taxon>
        <taxon>Clupeiformes</taxon>
        <taxon>Denticipitoidei</taxon>
        <taxon>Denticipitidae</taxon>
        <taxon>Denticeps</taxon>
    </lineage>
</organism>
<proteinExistence type="predicted"/>
<feature type="transmembrane region" description="Helical" evidence="1">
    <location>
        <begin position="89"/>
        <end position="113"/>
    </location>
</feature>
<dbReference type="Proteomes" id="UP000694580">
    <property type="component" value="Chromosome 9"/>
</dbReference>
<evidence type="ECO:0008006" key="5">
    <source>
        <dbReference type="Google" id="ProtNLM"/>
    </source>
</evidence>
<keyword evidence="4" id="KW-1185">Reference proteome</keyword>